<gene>
    <name evidence="13" type="ORF">B7463_g7850</name>
</gene>
<feature type="region of interest" description="Disordered" evidence="9">
    <location>
        <begin position="356"/>
        <end position="384"/>
    </location>
</feature>
<name>A0A3E2H5B1_SCYLI</name>
<dbReference type="Pfam" id="PF25005">
    <property type="entry name" value="PSF2_N"/>
    <property type="match status" value="1"/>
</dbReference>
<dbReference type="Pfam" id="PF05916">
    <property type="entry name" value="Sld5"/>
    <property type="match status" value="1"/>
</dbReference>
<dbReference type="EMBL" id="NCSJ02000162">
    <property type="protein sequence ID" value="RFU28471.1"/>
    <property type="molecule type" value="Genomic_DNA"/>
</dbReference>
<evidence type="ECO:0000256" key="5">
    <source>
        <dbReference type="ARBA" id="ARBA00022705"/>
    </source>
</evidence>
<dbReference type="InterPro" id="IPR003781">
    <property type="entry name" value="CoA-bd"/>
</dbReference>
<keyword evidence="7" id="KW-0539">Nucleus</keyword>
<keyword evidence="5" id="KW-0235">DNA replication</keyword>
<protein>
    <recommendedName>
        <fullName evidence="4">DNA replication complex GINS protein PSF2</fullName>
    </recommendedName>
    <alternativeName>
        <fullName evidence="3">DNA replication complex GINS protein psf2</fullName>
    </alternativeName>
</protein>
<dbReference type="PANTHER" id="PTHR12772:SF0">
    <property type="entry name" value="DNA REPLICATION COMPLEX GINS PROTEIN PSF2"/>
    <property type="match status" value="1"/>
</dbReference>
<evidence type="ECO:0000256" key="1">
    <source>
        <dbReference type="ARBA" id="ARBA00004123"/>
    </source>
</evidence>
<dbReference type="CDD" id="cd21694">
    <property type="entry name" value="GINS_B_Psf2"/>
    <property type="match status" value="1"/>
</dbReference>
<evidence type="ECO:0000259" key="12">
    <source>
        <dbReference type="Pfam" id="PF25005"/>
    </source>
</evidence>
<comment type="subcellular location">
    <subcellularLocation>
        <location evidence="1">Nucleus</location>
    </subcellularLocation>
</comment>
<organism evidence="13 14">
    <name type="scientific">Scytalidium lignicola</name>
    <name type="common">Hyphomycete</name>
    <dbReference type="NCBI Taxonomy" id="5539"/>
    <lineage>
        <taxon>Eukaryota</taxon>
        <taxon>Fungi</taxon>
        <taxon>Dikarya</taxon>
        <taxon>Ascomycota</taxon>
        <taxon>Pezizomycotina</taxon>
        <taxon>Leotiomycetes</taxon>
        <taxon>Leotiomycetes incertae sedis</taxon>
        <taxon>Scytalidium</taxon>
    </lineage>
</organism>
<dbReference type="Proteomes" id="UP000258309">
    <property type="component" value="Unassembled WGS sequence"/>
</dbReference>
<dbReference type="GO" id="GO:0006260">
    <property type="term" value="P:DNA replication"/>
    <property type="evidence" value="ECO:0007669"/>
    <property type="project" value="UniProtKB-KW"/>
</dbReference>
<evidence type="ECO:0000256" key="3">
    <source>
        <dbReference type="ARBA" id="ARBA00013969"/>
    </source>
</evidence>
<dbReference type="STRING" id="5539.A0A3E2H5B1"/>
<comment type="caution">
    <text evidence="13">The sequence shown here is derived from an EMBL/GenBank/DDBJ whole genome shotgun (WGS) entry which is preliminary data.</text>
</comment>
<proteinExistence type="inferred from homology"/>
<feature type="compositionally biased region" description="Acidic residues" evidence="9">
    <location>
        <begin position="482"/>
        <end position="502"/>
    </location>
</feature>
<feature type="compositionally biased region" description="Low complexity" evidence="9">
    <location>
        <begin position="369"/>
        <end position="382"/>
    </location>
</feature>
<dbReference type="Gene3D" id="3.40.5.50">
    <property type="match status" value="1"/>
</dbReference>
<dbReference type="GO" id="GO:0000727">
    <property type="term" value="P:double-strand break repair via break-induced replication"/>
    <property type="evidence" value="ECO:0007669"/>
    <property type="project" value="TreeGrafter"/>
</dbReference>
<evidence type="ECO:0000256" key="4">
    <source>
        <dbReference type="ARBA" id="ARBA00015139"/>
    </source>
</evidence>
<evidence type="ECO:0000256" key="8">
    <source>
        <dbReference type="ARBA" id="ARBA00025163"/>
    </source>
</evidence>
<dbReference type="FunFam" id="1.20.58.1020:FF:000001">
    <property type="entry name" value="DNA replication complex GINS protein PSF2"/>
    <property type="match status" value="1"/>
</dbReference>
<evidence type="ECO:0000259" key="11">
    <source>
        <dbReference type="Pfam" id="PF13380"/>
    </source>
</evidence>
<dbReference type="InterPro" id="IPR007257">
    <property type="entry name" value="GINS_Psf2"/>
</dbReference>
<feature type="non-terminal residue" evidence="13">
    <location>
        <position position="1"/>
    </location>
</feature>
<dbReference type="OrthoDB" id="5138418at2759"/>
<comment type="function">
    <text evidence="8">The GINS complex plays an essential role in the initiation of DNA replication. Has a role in chromosome segregation.</text>
</comment>
<sequence length="502" mass="55205">MATEAAARTFFSSPYFAVVGASSDPTKFGHKIFTWYTHHNLPVTPINPSNPDIKAFPPPPDRELKSYPTISNISALPHPKDTGVSIITPPKVTLKVLQEAKQIGVQSVWLQPGTFDDEILAFALKEFKGGVGGNGGAGREGWCVLVDGERALRDAGREWKLHGQSAHSGLFGRLVEERVKLVNAADSDTLYKYHQLWFRDHKKTTALPHSLSSPYRVYCRMASTRKDRCSVEGSALVGCSQRVTKPPISRFRARITDYPSTYPSPLKMALPLPTGLTPMEVAFLCEMETVTVIPRQRLESIDLLGGSTQPLKPPQRAHLPLWLALLLKRQRRANILPPPWLLASSLERILRYETETDPSAFSPPPPIPRTSTLSPPFLPSSTVDSPPNHLPYHWLELSEILLESCPDDIPESDKVRTLLRDLREVRLAKMRGSTSVLEGGGVISLMGVGAMEVAEGRGFAVGVMDGLRKLGASKELARREREEEEGAGGGNDDSDEDDGMGL</sequence>
<comment type="similarity">
    <text evidence="2">Belongs to the GINS2/PSF2 family.</text>
</comment>
<dbReference type="Gene3D" id="1.20.58.1020">
    <property type="match status" value="1"/>
</dbReference>
<feature type="domain" description="GINS subunit" evidence="10">
    <location>
        <begin position="344"/>
        <end position="470"/>
    </location>
</feature>
<dbReference type="AlphaFoldDB" id="A0A3E2H5B1"/>
<keyword evidence="14" id="KW-1185">Reference proteome</keyword>
<dbReference type="GO" id="GO:0000811">
    <property type="term" value="C:GINS complex"/>
    <property type="evidence" value="ECO:0007669"/>
    <property type="project" value="TreeGrafter"/>
</dbReference>
<evidence type="ECO:0000313" key="13">
    <source>
        <dbReference type="EMBL" id="RFU28471.1"/>
    </source>
</evidence>
<dbReference type="SUPFAM" id="SSF160059">
    <property type="entry name" value="PriA/YqbF domain"/>
    <property type="match status" value="1"/>
</dbReference>
<dbReference type="SUPFAM" id="SSF51735">
    <property type="entry name" value="NAD(P)-binding Rossmann-fold domains"/>
    <property type="match status" value="1"/>
</dbReference>
<dbReference type="Pfam" id="PF13380">
    <property type="entry name" value="CoA_binding_2"/>
    <property type="match status" value="1"/>
</dbReference>
<accession>A0A3E2H5B1</accession>
<evidence type="ECO:0000313" key="14">
    <source>
        <dbReference type="Proteomes" id="UP000258309"/>
    </source>
</evidence>
<dbReference type="SUPFAM" id="SSF158573">
    <property type="entry name" value="GINS helical bundle-like"/>
    <property type="match status" value="1"/>
</dbReference>
<dbReference type="InterPro" id="IPR036291">
    <property type="entry name" value="NAD(P)-bd_dom_sf"/>
</dbReference>
<dbReference type="GO" id="GO:0007059">
    <property type="term" value="P:chromosome segregation"/>
    <property type="evidence" value="ECO:0007669"/>
    <property type="project" value="UniProtKB-KW"/>
</dbReference>
<dbReference type="InterPro" id="IPR021151">
    <property type="entry name" value="GINS_A"/>
</dbReference>
<evidence type="ECO:0000259" key="10">
    <source>
        <dbReference type="Pfam" id="PF05916"/>
    </source>
</evidence>
<dbReference type="Gene3D" id="3.40.50.720">
    <property type="entry name" value="NAD(P)-binding Rossmann-like Domain"/>
    <property type="match status" value="1"/>
</dbReference>
<evidence type="ECO:0000256" key="9">
    <source>
        <dbReference type="SAM" id="MobiDB-lite"/>
    </source>
</evidence>
<keyword evidence="6" id="KW-0159">Chromosome partition</keyword>
<feature type="non-terminal residue" evidence="13">
    <location>
        <position position="502"/>
    </location>
</feature>
<dbReference type="FunFam" id="3.40.5.50:FF:000001">
    <property type="entry name" value="DNA replication complex GINS protein PSF2"/>
    <property type="match status" value="1"/>
</dbReference>
<dbReference type="InterPro" id="IPR036224">
    <property type="entry name" value="GINS_bundle-like_dom_sf"/>
</dbReference>
<dbReference type="CDD" id="cd11712">
    <property type="entry name" value="GINS_A_psf2"/>
    <property type="match status" value="1"/>
</dbReference>
<reference evidence="13 14" key="1">
    <citation type="submission" date="2018-05" db="EMBL/GenBank/DDBJ databases">
        <title>Draft genome sequence of Scytalidium lignicola DSM 105466, a ubiquitous saprotrophic fungus.</title>
        <authorList>
            <person name="Buettner E."/>
            <person name="Gebauer A.M."/>
            <person name="Hofrichter M."/>
            <person name="Liers C."/>
            <person name="Kellner H."/>
        </authorList>
    </citation>
    <scope>NUCLEOTIDE SEQUENCE [LARGE SCALE GENOMIC DNA]</scope>
    <source>
        <strain evidence="13 14">DSM 105466</strain>
    </source>
</reference>
<dbReference type="PANTHER" id="PTHR12772">
    <property type="entry name" value="DNA REPLICATION COMPLEX GINS PROTEIN PSF2"/>
    <property type="match status" value="1"/>
</dbReference>
<dbReference type="InterPro" id="IPR056784">
    <property type="entry name" value="PSF2_N"/>
</dbReference>
<feature type="domain" description="CoA-binding" evidence="11">
    <location>
        <begin position="16"/>
        <end position="124"/>
    </location>
</feature>
<evidence type="ECO:0000256" key="6">
    <source>
        <dbReference type="ARBA" id="ARBA00022829"/>
    </source>
</evidence>
<feature type="region of interest" description="Disordered" evidence="9">
    <location>
        <begin position="472"/>
        <end position="502"/>
    </location>
</feature>
<evidence type="ECO:0000256" key="7">
    <source>
        <dbReference type="ARBA" id="ARBA00023242"/>
    </source>
</evidence>
<feature type="domain" description="DNA replication complex GINS protein PSF2 N-terminal" evidence="12">
    <location>
        <begin position="277"/>
        <end position="336"/>
    </location>
</feature>
<evidence type="ECO:0000256" key="2">
    <source>
        <dbReference type="ARBA" id="ARBA00010565"/>
    </source>
</evidence>